<accession>A0ACC0KJV0</accession>
<gene>
    <name evidence="1" type="ORF">MSG28_010002</name>
</gene>
<proteinExistence type="predicted"/>
<evidence type="ECO:0000313" key="2">
    <source>
        <dbReference type="Proteomes" id="UP001064048"/>
    </source>
</evidence>
<name>A0ACC0KJV0_CHOFU</name>
<evidence type="ECO:0000313" key="1">
    <source>
        <dbReference type="EMBL" id="KAI8436397.1"/>
    </source>
</evidence>
<sequence>MAQLDEQNSEQEGQNVAQMVLDEGQQKIGWGYRHQQTIILFFCFTVAYSIRACVGVSLVAMVHGFHDKSNITAVNENDTIKIDSEGSVSILNGIVFDEPYPSFSWSKKKQDAILSAFTWGYMTLQLPAGALAHRFGTRYLLTGALVVNGIIFFCMPWAVYYGNWIAAVICRILQGLTQACVIPCMHTAFGKWTPLEERGRLTAFAYSGQALGTVLGMPITGFIAASSLGWPGIFRFYGLLACIAGTVLWFLGADSPAKHRSISVAERRYIEEALGQTQQKKHLKVPWKKLLTCKGMWAIILAHIGQTWGQLTLYTEVPAFMDKVMKVNIKANGLLTALPFFMMWLTNFFFSWFTDMLIVKKVLSVSHTRKLAQTLGCFPAAIGLISLAYVKKDIYIVESILVATCSFKVAANLGFHINHIDISPNFAGTMISISNFASNSIGSLAPLVAGFILTDVSSELLWRKVFFVAAGFYLISNFIYVILGTAELADWNDPEEEKEEPLENGESKPMMQNEKNT</sequence>
<reference evidence="1 2" key="1">
    <citation type="journal article" date="2022" name="Genome Biol. Evol.">
        <title>The Spruce Budworm Genome: Reconstructing the Evolutionary History of Antifreeze Proteins.</title>
        <authorList>
            <person name="Beliveau C."/>
            <person name="Gagne P."/>
            <person name="Picq S."/>
            <person name="Vernygora O."/>
            <person name="Keeling C.I."/>
            <person name="Pinkney K."/>
            <person name="Doucet D."/>
            <person name="Wen F."/>
            <person name="Johnston J.S."/>
            <person name="Maaroufi H."/>
            <person name="Boyle B."/>
            <person name="Laroche J."/>
            <person name="Dewar K."/>
            <person name="Juretic N."/>
            <person name="Blackburn G."/>
            <person name="Nisole A."/>
            <person name="Brunet B."/>
            <person name="Brandao M."/>
            <person name="Lumley L."/>
            <person name="Duan J."/>
            <person name="Quan G."/>
            <person name="Lucarotti C.J."/>
            <person name="Roe A.D."/>
            <person name="Sperling F.A.H."/>
            <person name="Levesque R.C."/>
            <person name="Cusson M."/>
        </authorList>
    </citation>
    <scope>NUCLEOTIDE SEQUENCE [LARGE SCALE GENOMIC DNA]</scope>
    <source>
        <strain evidence="1">Glfc:IPQL:Cfum</strain>
    </source>
</reference>
<comment type="caution">
    <text evidence="1">The sequence shown here is derived from an EMBL/GenBank/DDBJ whole genome shotgun (WGS) entry which is preliminary data.</text>
</comment>
<dbReference type="Proteomes" id="UP001064048">
    <property type="component" value="Chromosome 17"/>
</dbReference>
<dbReference type="EMBL" id="CM046117">
    <property type="protein sequence ID" value="KAI8436397.1"/>
    <property type="molecule type" value="Genomic_DNA"/>
</dbReference>
<organism evidence="1 2">
    <name type="scientific">Choristoneura fumiferana</name>
    <name type="common">Spruce budworm moth</name>
    <name type="synonym">Archips fumiferana</name>
    <dbReference type="NCBI Taxonomy" id="7141"/>
    <lineage>
        <taxon>Eukaryota</taxon>
        <taxon>Metazoa</taxon>
        <taxon>Ecdysozoa</taxon>
        <taxon>Arthropoda</taxon>
        <taxon>Hexapoda</taxon>
        <taxon>Insecta</taxon>
        <taxon>Pterygota</taxon>
        <taxon>Neoptera</taxon>
        <taxon>Endopterygota</taxon>
        <taxon>Lepidoptera</taxon>
        <taxon>Glossata</taxon>
        <taxon>Ditrysia</taxon>
        <taxon>Tortricoidea</taxon>
        <taxon>Tortricidae</taxon>
        <taxon>Tortricinae</taxon>
        <taxon>Choristoneura</taxon>
    </lineage>
</organism>
<keyword evidence="2" id="KW-1185">Reference proteome</keyword>
<protein>
    <submittedName>
        <fullName evidence="1">Uncharacterized protein</fullName>
    </submittedName>
</protein>